<gene>
    <name evidence="2" type="ORF">QQS21_002214</name>
</gene>
<evidence type="ECO:0000256" key="1">
    <source>
        <dbReference type="SAM" id="MobiDB-lite"/>
    </source>
</evidence>
<name>A0AAJ0CY73_9HYPO</name>
<reference evidence="2" key="1">
    <citation type="submission" date="2023-06" db="EMBL/GenBank/DDBJ databases">
        <title>Conoideocrella luteorostrata (Hypocreales: Clavicipitaceae), a potential biocontrol fungus for elongate hemlock scale in United States Christmas tree production areas.</title>
        <authorList>
            <person name="Barrett H."/>
            <person name="Lovett B."/>
            <person name="Macias A.M."/>
            <person name="Stajich J.E."/>
            <person name="Kasson M.T."/>
        </authorList>
    </citation>
    <scope>NUCLEOTIDE SEQUENCE</scope>
    <source>
        <strain evidence="2">ARSEF 14590</strain>
    </source>
</reference>
<sequence>MPESKADKIAEVQANLPLPDQPPKASDWQSADARNVNVGSGKAEAPIGTDKGAESGLRGPATKGEDMDMSGIGRTDRK</sequence>
<evidence type="ECO:0000313" key="3">
    <source>
        <dbReference type="Proteomes" id="UP001251528"/>
    </source>
</evidence>
<comment type="caution">
    <text evidence="2">The sequence shown here is derived from an EMBL/GenBank/DDBJ whole genome shotgun (WGS) entry which is preliminary data.</text>
</comment>
<keyword evidence="3" id="KW-1185">Reference proteome</keyword>
<proteinExistence type="predicted"/>
<dbReference type="EMBL" id="JASWJB010000025">
    <property type="protein sequence ID" value="KAK2609279.1"/>
    <property type="molecule type" value="Genomic_DNA"/>
</dbReference>
<protein>
    <submittedName>
        <fullName evidence="2">Uncharacterized protein</fullName>
    </submittedName>
</protein>
<dbReference type="Proteomes" id="UP001251528">
    <property type="component" value="Unassembled WGS sequence"/>
</dbReference>
<accession>A0AAJ0CY73</accession>
<feature type="compositionally biased region" description="Basic and acidic residues" evidence="1">
    <location>
        <begin position="1"/>
        <end position="10"/>
    </location>
</feature>
<organism evidence="2 3">
    <name type="scientific">Conoideocrella luteorostrata</name>
    <dbReference type="NCBI Taxonomy" id="1105319"/>
    <lineage>
        <taxon>Eukaryota</taxon>
        <taxon>Fungi</taxon>
        <taxon>Dikarya</taxon>
        <taxon>Ascomycota</taxon>
        <taxon>Pezizomycotina</taxon>
        <taxon>Sordariomycetes</taxon>
        <taxon>Hypocreomycetidae</taxon>
        <taxon>Hypocreales</taxon>
        <taxon>Clavicipitaceae</taxon>
        <taxon>Conoideocrella</taxon>
    </lineage>
</organism>
<feature type="region of interest" description="Disordered" evidence="1">
    <location>
        <begin position="1"/>
        <end position="78"/>
    </location>
</feature>
<evidence type="ECO:0000313" key="2">
    <source>
        <dbReference type="EMBL" id="KAK2609279.1"/>
    </source>
</evidence>
<dbReference type="AlphaFoldDB" id="A0AAJ0CY73"/>